<proteinExistence type="predicted"/>
<accession>A0A940YL50</accession>
<reference evidence="1" key="1">
    <citation type="submission" date="2021-04" db="EMBL/GenBank/DDBJ databases">
        <title>The genome sequence of Ideonella sp. 4Y11.</title>
        <authorList>
            <person name="Liu Y."/>
        </authorList>
    </citation>
    <scope>NUCLEOTIDE SEQUENCE</scope>
    <source>
        <strain evidence="1">4Y11</strain>
    </source>
</reference>
<comment type="caution">
    <text evidence="1">The sequence shown here is derived from an EMBL/GenBank/DDBJ whole genome shotgun (WGS) entry which is preliminary data.</text>
</comment>
<dbReference type="Proteomes" id="UP000678374">
    <property type="component" value="Unassembled WGS sequence"/>
</dbReference>
<sequence>MSGDEDWGFALPAFKPDEALQRLRRDLQALGLTEREGRFERRGSAIARATVDGALLQVAIVKRPSRSSPEWTSKALKDSAQVRDFVALVKKNLASWSDSDE</sequence>
<dbReference type="EMBL" id="JAGQDE010000002">
    <property type="protein sequence ID" value="MBQ0957998.1"/>
    <property type="molecule type" value="Genomic_DNA"/>
</dbReference>
<dbReference type="AlphaFoldDB" id="A0A940YL50"/>
<keyword evidence="2" id="KW-1185">Reference proteome</keyword>
<gene>
    <name evidence="1" type="ORF">KAK06_03405</name>
</gene>
<protein>
    <submittedName>
        <fullName evidence="1">Uncharacterized protein</fullName>
    </submittedName>
</protein>
<evidence type="ECO:0000313" key="1">
    <source>
        <dbReference type="EMBL" id="MBQ0957998.1"/>
    </source>
</evidence>
<name>A0A940YL50_9BURK</name>
<organism evidence="1 2">
    <name type="scientific">Ideonella aquatica</name>
    <dbReference type="NCBI Taxonomy" id="2824119"/>
    <lineage>
        <taxon>Bacteria</taxon>
        <taxon>Pseudomonadati</taxon>
        <taxon>Pseudomonadota</taxon>
        <taxon>Betaproteobacteria</taxon>
        <taxon>Burkholderiales</taxon>
        <taxon>Sphaerotilaceae</taxon>
        <taxon>Ideonella</taxon>
    </lineage>
</organism>
<evidence type="ECO:0000313" key="2">
    <source>
        <dbReference type="Proteomes" id="UP000678374"/>
    </source>
</evidence>
<dbReference type="RefSeq" id="WP_210800398.1">
    <property type="nucleotide sequence ID" value="NZ_JAGQDE010000002.1"/>
</dbReference>